<comment type="catalytic activity">
    <reaction evidence="14">
        <text>(9Z)-octadecenoyl-CoA + H2O = (9Z)-octadecenoate + CoA + H(+)</text>
        <dbReference type="Rhea" id="RHEA:40139"/>
        <dbReference type="ChEBI" id="CHEBI:15377"/>
        <dbReference type="ChEBI" id="CHEBI:15378"/>
        <dbReference type="ChEBI" id="CHEBI:30823"/>
        <dbReference type="ChEBI" id="CHEBI:57287"/>
        <dbReference type="ChEBI" id="CHEBI:57387"/>
    </reaction>
    <physiologicalReaction direction="left-to-right" evidence="14">
        <dbReference type="Rhea" id="RHEA:40140"/>
    </physiologicalReaction>
</comment>
<protein>
    <recommendedName>
        <fullName evidence="17">Acyl-coenzyme A thioesterase THEM4</fullName>
        <ecNumber evidence="16">3.1.2.2</ecNumber>
    </recommendedName>
    <alternativeName>
        <fullName evidence="18">Thioesterase superfamily member 4</fullName>
    </alternativeName>
</protein>
<keyword evidence="11" id="KW-0472">Membrane</keyword>
<evidence type="ECO:0000256" key="13">
    <source>
        <dbReference type="ARBA" id="ARBA00035852"/>
    </source>
</evidence>
<organism evidence="25 26">
    <name type="scientific">Streptomyces roseirectus</name>
    <dbReference type="NCBI Taxonomy" id="2768066"/>
    <lineage>
        <taxon>Bacteria</taxon>
        <taxon>Bacillati</taxon>
        <taxon>Actinomycetota</taxon>
        <taxon>Actinomycetes</taxon>
        <taxon>Kitasatosporales</taxon>
        <taxon>Streptomycetaceae</taxon>
        <taxon>Streptomyces</taxon>
    </lineage>
</organism>
<evidence type="ECO:0000313" key="26">
    <source>
        <dbReference type="Proteomes" id="UP000516052"/>
    </source>
</evidence>
<evidence type="ECO:0000256" key="23">
    <source>
        <dbReference type="ARBA" id="ARBA00048180"/>
    </source>
</evidence>
<keyword evidence="5" id="KW-0963">Cytoplasm</keyword>
<dbReference type="EC" id="3.1.2.2" evidence="16"/>
<dbReference type="KEGG" id="sroi:IAG44_04145"/>
<dbReference type="GO" id="GO:0006631">
    <property type="term" value="P:fatty acid metabolic process"/>
    <property type="evidence" value="ECO:0007669"/>
    <property type="project" value="UniProtKB-KW"/>
</dbReference>
<comment type="catalytic activity">
    <reaction evidence="19">
        <text>octanoyl-CoA + H2O = octanoate + CoA + H(+)</text>
        <dbReference type="Rhea" id="RHEA:30143"/>
        <dbReference type="ChEBI" id="CHEBI:15377"/>
        <dbReference type="ChEBI" id="CHEBI:15378"/>
        <dbReference type="ChEBI" id="CHEBI:25646"/>
        <dbReference type="ChEBI" id="CHEBI:57287"/>
        <dbReference type="ChEBI" id="CHEBI:57386"/>
    </reaction>
    <physiologicalReaction direction="left-to-right" evidence="19">
        <dbReference type="Rhea" id="RHEA:30144"/>
    </physiologicalReaction>
</comment>
<dbReference type="Pfam" id="PF03061">
    <property type="entry name" value="4HBT"/>
    <property type="match status" value="1"/>
</dbReference>
<sequence length="221" mass="22866">MNAPSSTAPELSLASRRAAVTALGRELRALTEAALATTAPPEALHDLADTLRDLTARLTEAAPRRPLGDVPDVDEFPGAVRMFSPVIGEGSPLAPPVRVTQGDGGVVGLCTLGVAHEGPPGYAHGGFSAMLLDELMGHACIAAGRPGMTTGLTTRYHRPVPLGTPLRIHARVTDTDGRKVHVSGTVSAAHDPDTALVSGEAVFVTLDPARARALFPQVRGD</sequence>
<evidence type="ECO:0000256" key="1">
    <source>
        <dbReference type="ARBA" id="ARBA00004170"/>
    </source>
</evidence>
<evidence type="ECO:0000256" key="14">
    <source>
        <dbReference type="ARBA" id="ARBA00037002"/>
    </source>
</evidence>
<evidence type="ECO:0000256" key="19">
    <source>
        <dbReference type="ARBA" id="ARBA00047588"/>
    </source>
</evidence>
<evidence type="ECO:0000256" key="4">
    <source>
        <dbReference type="ARBA" id="ARBA00022475"/>
    </source>
</evidence>
<keyword evidence="26" id="KW-1185">Reference proteome</keyword>
<dbReference type="InterPro" id="IPR052365">
    <property type="entry name" value="THEM4/THEM5_acyl-CoA_thioest"/>
</dbReference>
<evidence type="ECO:0000256" key="11">
    <source>
        <dbReference type="ARBA" id="ARBA00023136"/>
    </source>
</evidence>
<comment type="catalytic activity">
    <reaction evidence="22">
        <text>dodecanoyl-CoA + H2O = dodecanoate + CoA + H(+)</text>
        <dbReference type="Rhea" id="RHEA:30135"/>
        <dbReference type="ChEBI" id="CHEBI:15377"/>
        <dbReference type="ChEBI" id="CHEBI:15378"/>
        <dbReference type="ChEBI" id="CHEBI:18262"/>
        <dbReference type="ChEBI" id="CHEBI:57287"/>
        <dbReference type="ChEBI" id="CHEBI:57375"/>
    </reaction>
    <physiologicalReaction direction="left-to-right" evidence="22">
        <dbReference type="Rhea" id="RHEA:30136"/>
    </physiologicalReaction>
</comment>
<evidence type="ECO:0000256" key="3">
    <source>
        <dbReference type="ARBA" id="ARBA00004632"/>
    </source>
</evidence>
<evidence type="ECO:0000256" key="6">
    <source>
        <dbReference type="ARBA" id="ARBA00022703"/>
    </source>
</evidence>
<keyword evidence="7" id="KW-0378">Hydrolase</keyword>
<keyword evidence="10" id="KW-0443">Lipid metabolism</keyword>
<evidence type="ECO:0000256" key="15">
    <source>
        <dbReference type="ARBA" id="ARBA00038456"/>
    </source>
</evidence>
<evidence type="ECO:0000256" key="9">
    <source>
        <dbReference type="ARBA" id="ARBA00022946"/>
    </source>
</evidence>
<comment type="catalytic activity">
    <reaction evidence="21">
        <text>decanoyl-CoA + H2O = decanoate + CoA + H(+)</text>
        <dbReference type="Rhea" id="RHEA:40059"/>
        <dbReference type="ChEBI" id="CHEBI:15377"/>
        <dbReference type="ChEBI" id="CHEBI:15378"/>
        <dbReference type="ChEBI" id="CHEBI:27689"/>
        <dbReference type="ChEBI" id="CHEBI:57287"/>
        <dbReference type="ChEBI" id="CHEBI:61430"/>
    </reaction>
    <physiologicalReaction direction="left-to-right" evidence="21">
        <dbReference type="Rhea" id="RHEA:40060"/>
    </physiologicalReaction>
</comment>
<comment type="similarity">
    <text evidence="15">Belongs to the THEM4/THEM5 thioesterase family.</text>
</comment>
<dbReference type="PANTHER" id="PTHR12418">
    <property type="entry name" value="ACYL-COENZYME A THIOESTERASE THEM4"/>
    <property type="match status" value="1"/>
</dbReference>
<evidence type="ECO:0000259" key="24">
    <source>
        <dbReference type="Pfam" id="PF03061"/>
    </source>
</evidence>
<dbReference type="GO" id="GO:0016787">
    <property type="term" value="F:hydrolase activity"/>
    <property type="evidence" value="ECO:0007669"/>
    <property type="project" value="UniProtKB-KW"/>
</dbReference>
<keyword evidence="12" id="KW-0966">Cell projection</keyword>
<dbReference type="GO" id="GO:0016020">
    <property type="term" value="C:membrane"/>
    <property type="evidence" value="ECO:0007669"/>
    <property type="project" value="UniProtKB-SubCell"/>
</dbReference>
<evidence type="ECO:0000256" key="21">
    <source>
        <dbReference type="ARBA" id="ARBA00047969"/>
    </source>
</evidence>
<comment type="subcellular location">
    <subcellularLocation>
        <location evidence="3">Cell projection</location>
        <location evidence="3">Ruffle membrane</location>
    </subcellularLocation>
    <subcellularLocation>
        <location evidence="2">Cytoplasm</location>
    </subcellularLocation>
    <subcellularLocation>
        <location evidence="1">Membrane</location>
        <topology evidence="1">Peripheral membrane protein</topology>
    </subcellularLocation>
</comment>
<evidence type="ECO:0000256" key="18">
    <source>
        <dbReference type="ARBA" id="ARBA00043210"/>
    </source>
</evidence>
<dbReference type="CDD" id="cd03443">
    <property type="entry name" value="PaaI_thioesterase"/>
    <property type="match status" value="1"/>
</dbReference>
<evidence type="ECO:0000256" key="10">
    <source>
        <dbReference type="ARBA" id="ARBA00023098"/>
    </source>
</evidence>
<comment type="catalytic activity">
    <reaction evidence="20">
        <text>hexadecanoyl-CoA + H2O = hexadecanoate + CoA + H(+)</text>
        <dbReference type="Rhea" id="RHEA:16645"/>
        <dbReference type="ChEBI" id="CHEBI:7896"/>
        <dbReference type="ChEBI" id="CHEBI:15377"/>
        <dbReference type="ChEBI" id="CHEBI:15378"/>
        <dbReference type="ChEBI" id="CHEBI:57287"/>
        <dbReference type="ChEBI" id="CHEBI:57379"/>
        <dbReference type="EC" id="3.1.2.2"/>
    </reaction>
    <physiologicalReaction direction="left-to-right" evidence="20">
        <dbReference type="Rhea" id="RHEA:16646"/>
    </physiologicalReaction>
</comment>
<evidence type="ECO:0000256" key="17">
    <source>
        <dbReference type="ARBA" id="ARBA00040123"/>
    </source>
</evidence>
<dbReference type="InterPro" id="IPR006683">
    <property type="entry name" value="Thioestr_dom"/>
</dbReference>
<keyword evidence="9" id="KW-0809">Transit peptide</keyword>
<evidence type="ECO:0000256" key="22">
    <source>
        <dbReference type="ARBA" id="ARBA00048074"/>
    </source>
</evidence>
<dbReference type="SUPFAM" id="SSF54637">
    <property type="entry name" value="Thioesterase/thiol ester dehydrase-isomerase"/>
    <property type="match status" value="1"/>
</dbReference>
<dbReference type="Proteomes" id="UP000516052">
    <property type="component" value="Chromosome"/>
</dbReference>
<evidence type="ECO:0000256" key="5">
    <source>
        <dbReference type="ARBA" id="ARBA00022490"/>
    </source>
</evidence>
<evidence type="ECO:0000313" key="25">
    <source>
        <dbReference type="EMBL" id="QNP68729.1"/>
    </source>
</evidence>
<proteinExistence type="inferred from homology"/>
<dbReference type="RefSeq" id="WP_187745768.1">
    <property type="nucleotide sequence ID" value="NZ_CP060828.1"/>
</dbReference>
<comment type="catalytic activity">
    <reaction evidence="23">
        <text>tetradecanoyl-CoA + H2O = tetradecanoate + CoA + H(+)</text>
        <dbReference type="Rhea" id="RHEA:40119"/>
        <dbReference type="ChEBI" id="CHEBI:15377"/>
        <dbReference type="ChEBI" id="CHEBI:15378"/>
        <dbReference type="ChEBI" id="CHEBI:30807"/>
        <dbReference type="ChEBI" id="CHEBI:57287"/>
        <dbReference type="ChEBI" id="CHEBI:57385"/>
    </reaction>
    <physiologicalReaction direction="left-to-right" evidence="23">
        <dbReference type="Rhea" id="RHEA:40120"/>
    </physiologicalReaction>
</comment>
<keyword evidence="4" id="KW-1003">Cell membrane</keyword>
<accession>A0A7H0I7G3</accession>
<dbReference type="InterPro" id="IPR029069">
    <property type="entry name" value="HotDog_dom_sf"/>
</dbReference>
<evidence type="ECO:0000256" key="12">
    <source>
        <dbReference type="ARBA" id="ARBA00023273"/>
    </source>
</evidence>
<evidence type="ECO:0000256" key="20">
    <source>
        <dbReference type="ARBA" id="ARBA00047734"/>
    </source>
</evidence>
<dbReference type="Gene3D" id="3.10.129.10">
    <property type="entry name" value="Hotdog Thioesterase"/>
    <property type="match status" value="1"/>
</dbReference>
<evidence type="ECO:0000256" key="16">
    <source>
        <dbReference type="ARBA" id="ARBA00038848"/>
    </source>
</evidence>
<keyword evidence="8" id="KW-0276">Fatty acid metabolism</keyword>
<dbReference type="GO" id="GO:0005737">
    <property type="term" value="C:cytoplasm"/>
    <property type="evidence" value="ECO:0007669"/>
    <property type="project" value="UniProtKB-SubCell"/>
</dbReference>
<keyword evidence="6" id="KW-0053">Apoptosis</keyword>
<gene>
    <name evidence="25" type="ORF">IAG44_04145</name>
</gene>
<evidence type="ECO:0000256" key="7">
    <source>
        <dbReference type="ARBA" id="ARBA00022801"/>
    </source>
</evidence>
<feature type="domain" description="Thioesterase" evidence="24">
    <location>
        <begin position="121"/>
        <end position="191"/>
    </location>
</feature>
<reference evidence="25 26" key="1">
    <citation type="submission" date="2020-08" db="EMBL/GenBank/DDBJ databases">
        <title>A novel species.</title>
        <authorList>
            <person name="Gao J."/>
        </authorList>
    </citation>
    <scope>NUCLEOTIDE SEQUENCE [LARGE SCALE GENOMIC DNA]</scope>
    <source>
        <strain evidence="25 26">CRXT-G-22</strain>
    </source>
</reference>
<evidence type="ECO:0000256" key="8">
    <source>
        <dbReference type="ARBA" id="ARBA00022832"/>
    </source>
</evidence>
<dbReference type="EMBL" id="CP060828">
    <property type="protein sequence ID" value="QNP68729.1"/>
    <property type="molecule type" value="Genomic_DNA"/>
</dbReference>
<evidence type="ECO:0000256" key="2">
    <source>
        <dbReference type="ARBA" id="ARBA00004496"/>
    </source>
</evidence>
<name>A0A7H0I7G3_9ACTN</name>
<dbReference type="AlphaFoldDB" id="A0A7H0I7G3"/>
<dbReference type="PANTHER" id="PTHR12418:SF19">
    <property type="entry name" value="ACYL-COENZYME A THIOESTERASE THEM4"/>
    <property type="match status" value="1"/>
</dbReference>
<comment type="catalytic activity">
    <reaction evidence="13">
        <text>(5Z,8Z,11Z,14Z)-eicosatetraenoyl-CoA + H2O = (5Z,8Z,11Z,14Z)-eicosatetraenoate + CoA + H(+)</text>
        <dbReference type="Rhea" id="RHEA:40151"/>
        <dbReference type="ChEBI" id="CHEBI:15377"/>
        <dbReference type="ChEBI" id="CHEBI:15378"/>
        <dbReference type="ChEBI" id="CHEBI:32395"/>
        <dbReference type="ChEBI" id="CHEBI:57287"/>
        <dbReference type="ChEBI" id="CHEBI:57368"/>
    </reaction>
    <physiologicalReaction direction="left-to-right" evidence="13">
        <dbReference type="Rhea" id="RHEA:40152"/>
    </physiologicalReaction>
</comment>